<dbReference type="SUPFAM" id="SSF53901">
    <property type="entry name" value="Thiolase-like"/>
    <property type="match status" value="1"/>
</dbReference>
<dbReference type="SUPFAM" id="SSF51735">
    <property type="entry name" value="NAD(P)-binding Rossmann-fold domains"/>
    <property type="match status" value="2"/>
</dbReference>
<comment type="caution">
    <text evidence="7">The sequence shown here is derived from an EMBL/GenBank/DDBJ whole genome shotgun (WGS) entry which is preliminary data.</text>
</comment>
<evidence type="ECO:0000259" key="6">
    <source>
        <dbReference type="SMART" id="SM00827"/>
    </source>
</evidence>
<dbReference type="GO" id="GO:0004315">
    <property type="term" value="F:3-oxoacyl-[acyl-carrier-protein] synthase activity"/>
    <property type="evidence" value="ECO:0007669"/>
    <property type="project" value="UniProtKB-EC"/>
</dbReference>
<evidence type="ECO:0000313" key="7">
    <source>
        <dbReference type="EMBL" id="POM22807.1"/>
    </source>
</evidence>
<reference evidence="7 8" key="1">
    <citation type="journal article" date="2017" name="Chemistry">
        <title>Isolation, Biosynthesis and Chemical Modifications of Rubterolones A-F: Rare Tropolone Alkaloids from Actinomadura sp. 5-2.</title>
        <authorList>
            <person name="Guo H."/>
            <person name="Benndorf R."/>
            <person name="Leichnitz D."/>
            <person name="Klassen J.L."/>
            <person name="Vollmers J."/>
            <person name="Gorls H."/>
            <person name="Steinacker M."/>
            <person name="Weigel C."/>
            <person name="Dahse H.M."/>
            <person name="Kaster A.K."/>
            <person name="de Beer Z.W."/>
            <person name="Poulsen M."/>
            <person name="Beemelmanns C."/>
        </authorList>
    </citation>
    <scope>NUCLEOTIDE SEQUENCE [LARGE SCALE GENOMIC DNA]</scope>
    <source>
        <strain evidence="7 8">5-2</strain>
    </source>
</reference>
<dbReference type="RefSeq" id="WP_103565492.1">
    <property type="nucleotide sequence ID" value="NZ_MTBP01000004.1"/>
</dbReference>
<dbReference type="InterPro" id="IPR014030">
    <property type="entry name" value="Ketoacyl_synth_N"/>
</dbReference>
<dbReference type="InterPro" id="IPR016039">
    <property type="entry name" value="Thiolase-like"/>
</dbReference>
<feature type="domain" description="Malonyl-CoA:ACP transacylase (MAT)" evidence="6">
    <location>
        <begin position="631"/>
        <end position="902"/>
    </location>
</feature>
<name>A0A2P4UCP1_9ACTN</name>
<keyword evidence="2" id="KW-0597">Phosphoprotein</keyword>
<feature type="domain" description="Ketosynthase family 3 (KS3)" evidence="5">
    <location>
        <begin position="239"/>
        <end position="520"/>
    </location>
</feature>
<dbReference type="InterPro" id="IPR013968">
    <property type="entry name" value="PKS_KR"/>
</dbReference>
<keyword evidence="3 7" id="KW-0808">Transferase</keyword>
<gene>
    <name evidence="7" type="primary">ppsB</name>
    <name evidence="7" type="ORF">BTM25_50120</name>
</gene>
<dbReference type="SMART" id="SM00822">
    <property type="entry name" value="PKS_KR"/>
    <property type="match status" value="1"/>
</dbReference>
<dbReference type="InterPro" id="IPR057326">
    <property type="entry name" value="KR_dom"/>
</dbReference>
<evidence type="ECO:0000313" key="8">
    <source>
        <dbReference type="Proteomes" id="UP000242367"/>
    </source>
</evidence>
<dbReference type="InterPro" id="IPR014031">
    <property type="entry name" value="Ketoacyl_synth_C"/>
</dbReference>
<dbReference type="InterPro" id="IPR016036">
    <property type="entry name" value="Malonyl_transacylase_ACP-bd"/>
</dbReference>
<dbReference type="InterPro" id="IPR020841">
    <property type="entry name" value="PKS_Beta-ketoAc_synthase_dom"/>
</dbReference>
<dbReference type="InterPro" id="IPR001227">
    <property type="entry name" value="Ac_transferase_dom_sf"/>
</dbReference>
<dbReference type="CDD" id="cd00833">
    <property type="entry name" value="PKS"/>
    <property type="match status" value="1"/>
</dbReference>
<proteinExistence type="predicted"/>
<dbReference type="Pfam" id="PF02801">
    <property type="entry name" value="Ketoacyl-synt_C"/>
    <property type="match status" value="1"/>
</dbReference>
<dbReference type="PANTHER" id="PTHR43074:SF1">
    <property type="entry name" value="BETA-KETOACYL SYNTHASE FAMILY PROTEIN-RELATED"/>
    <property type="match status" value="1"/>
</dbReference>
<dbReference type="InterPro" id="IPR052568">
    <property type="entry name" value="PKS-FAS_Synthase"/>
</dbReference>
<dbReference type="Pfam" id="PF08659">
    <property type="entry name" value="KR"/>
    <property type="match status" value="1"/>
</dbReference>
<keyword evidence="7" id="KW-0012">Acyltransferase</keyword>
<protein>
    <submittedName>
        <fullName evidence="7">Phthiocerol/phenolphthiocerol synthesis polyketide synthase type I PpsB</fullName>
        <ecNumber evidence="7">2.3.1.41</ecNumber>
    </submittedName>
</protein>
<dbReference type="Gene3D" id="3.40.366.10">
    <property type="entry name" value="Malonyl-Coenzyme A Acyl Carrier Protein, domain 2"/>
    <property type="match status" value="1"/>
</dbReference>
<dbReference type="Pfam" id="PF00698">
    <property type="entry name" value="Acyl_transf_1"/>
    <property type="match status" value="1"/>
</dbReference>
<dbReference type="Gene3D" id="3.40.50.720">
    <property type="entry name" value="NAD(P)-binding Rossmann-like Domain"/>
    <property type="match status" value="1"/>
</dbReference>
<evidence type="ECO:0000259" key="5">
    <source>
        <dbReference type="SMART" id="SM00825"/>
    </source>
</evidence>
<dbReference type="Proteomes" id="UP000242367">
    <property type="component" value="Unassembled WGS sequence"/>
</dbReference>
<keyword evidence="8" id="KW-1185">Reference proteome</keyword>
<accession>A0A2P4UCP1</accession>
<dbReference type="InterPro" id="IPR016035">
    <property type="entry name" value="Acyl_Trfase/lysoPLipase"/>
</dbReference>
<evidence type="ECO:0000256" key="2">
    <source>
        <dbReference type="ARBA" id="ARBA00022553"/>
    </source>
</evidence>
<dbReference type="SUPFAM" id="SSF55048">
    <property type="entry name" value="Probable ACP-binding domain of malonyl-CoA ACP transacylase"/>
    <property type="match status" value="1"/>
</dbReference>
<dbReference type="PANTHER" id="PTHR43074">
    <property type="entry name" value="OMEGA-3 POLYUNSATURATED FATTY ACID SYNTHASE PFAB-RELATED"/>
    <property type="match status" value="1"/>
</dbReference>
<keyword evidence="1" id="KW-0596">Phosphopantetheine</keyword>
<dbReference type="Gene3D" id="3.40.47.10">
    <property type="match status" value="3"/>
</dbReference>
<organism evidence="7 8">
    <name type="scientific">Actinomadura rubteroloni</name>
    <dbReference type="NCBI Taxonomy" id="1926885"/>
    <lineage>
        <taxon>Bacteria</taxon>
        <taxon>Bacillati</taxon>
        <taxon>Actinomycetota</taxon>
        <taxon>Actinomycetes</taxon>
        <taxon>Streptosporangiales</taxon>
        <taxon>Thermomonosporaceae</taxon>
        <taxon>Actinomadura</taxon>
    </lineage>
</organism>
<feature type="domain" description="Ketoreductase" evidence="4">
    <location>
        <begin position="1131"/>
        <end position="1334"/>
    </location>
</feature>
<evidence type="ECO:0000259" key="4">
    <source>
        <dbReference type="SMART" id="SM00822"/>
    </source>
</evidence>
<dbReference type="InterPro" id="IPR036291">
    <property type="entry name" value="NAD(P)-bd_dom_sf"/>
</dbReference>
<dbReference type="EC" id="2.3.1.41" evidence="7"/>
<evidence type="ECO:0000256" key="1">
    <source>
        <dbReference type="ARBA" id="ARBA00022450"/>
    </source>
</evidence>
<dbReference type="SMART" id="SM00827">
    <property type="entry name" value="PKS_AT"/>
    <property type="match status" value="1"/>
</dbReference>
<evidence type="ECO:0000256" key="3">
    <source>
        <dbReference type="ARBA" id="ARBA00022679"/>
    </source>
</evidence>
<dbReference type="SUPFAM" id="SSF52151">
    <property type="entry name" value="FabD/lysophospholipase-like"/>
    <property type="match status" value="1"/>
</dbReference>
<dbReference type="EMBL" id="MTBP01000004">
    <property type="protein sequence ID" value="POM22807.1"/>
    <property type="molecule type" value="Genomic_DNA"/>
</dbReference>
<dbReference type="SMART" id="SM00825">
    <property type="entry name" value="PKS_KS"/>
    <property type="match status" value="1"/>
</dbReference>
<sequence>MTGSTGETAGEIVGIGPFGRPAPRVAVAVARAGGLGVLDLGADRQAALAALAEVGRWWRGPFGVRVPAGCGVRPDELPAAVRAVVLDGTVLCSDAAAAYAAGRRALLEVTDLGEVAAALRLLDGTGPPGGLIARDSLLPRLLAGSRLARPVYAAGDLDPAGAARAVADGAAGIVLDLQLALARETGLPADVAAALAGNPAASPAVRHKTAGGVVRVFRAAIDARVRGGAARARPAPLDVAVVGVGCAFPGAPDAARHWAHVVAGNCPRPSGASGGDPARLALDVAARALADAGYADRPFDRARTAVIVGADGGVAAWIASRLGLGGTAYTVDAACASPLAALDAACKELAAGTSDTVLCGGAASCDGARGGPFAAACLVLKRRADAERDGDRVLALVASVGTGADPLPAAGLVEAHGVEPDALAAVHAAAPPGTATLGAVTSRIGHTRCAAGLAGLVKAAHALHTGILPATPHDVPGGGPFATGDAARPWPAGPGARVAAVSGAGFGGTVFHAVLTGYDGAPDPVSGLDAWPAELFLVRGADRDAALARLAALARRDGARLRDLARTCAAWTGPVRAALVATGRADLLAKIDAVRAGRPAPGVFAATPAPGAVAFLHPGHDGAPARPPADLFLAFPRLRRLLRLAGPDGVAALFPPAGPPRRRDAPALVGLAVHRLLTELGVRPDLAAGHGGGELVALCAAGVVAESDLVPLGAARAAALRDAACAADGDPGGMAAVTGAPGAVRAALAGVPGVVVAQHNAPRQVVVSGPTAALDRAVAALAARGLPVERLAVDCALHGPSVAGAAAPLRRALAGRDLRSPAFPVWSGATAAPHPAEPGALAAALAGQAAAPVRFVELVEAMYAAGARVFVETGPGDALTGLVAEILGDRPHRAVACDVAGEPGLPRLLLALAELAAAGVPVDASALFAGRDAVVLPDVRPAEPVRHVVRARDLPPLPVPEPAPGRFAGRRFVVADDGGGVALALADLLERQGARVTTPPEAGGPCDGLIHLGALRPGAAPVLPGAYAGIRAALAGGPRWVLLASGGEAGAGLQGLARTLAREYPRVLVRSVEVDAKERPPAALAALLLAELLDAGGPVAVVHAGAARLAPETVPAALPAPRGGLGLDGRSVVLLTGGARGVPARVARALAASGCRLELAGRAPQPPPEDPALAAARDEPALRRVLARRTSGDVDRAVRRVLAEREMRATLRDLGASVRYHQADVRDEAAVRALVADVRRRHGRLDGVVHAAGLAPDRLVRDMSPRLFDRVYRTRVDGARALAAAVPRGLRFFAVLGGAGRADHAAAHDACAALVPLWREALGCRVLAADWGPGDADAAVGVLLHELAHGDEPRVVLAPAP</sequence>
<dbReference type="Pfam" id="PF00109">
    <property type="entry name" value="ketoacyl-synt"/>
    <property type="match status" value="1"/>
</dbReference>
<dbReference type="InterPro" id="IPR014043">
    <property type="entry name" value="Acyl_transferase_dom"/>
</dbReference>